<dbReference type="GO" id="GO:0016757">
    <property type="term" value="F:glycosyltransferase activity"/>
    <property type="evidence" value="ECO:0007669"/>
    <property type="project" value="UniProtKB-KW"/>
</dbReference>
<dbReference type="PANTHER" id="PTHR12526:SF510">
    <property type="entry name" value="D-INOSITOL 3-PHOSPHATE GLYCOSYLTRANSFERASE"/>
    <property type="match status" value="1"/>
</dbReference>
<dbReference type="OrthoDB" id="3861448at2"/>
<dbReference type="PANTHER" id="PTHR12526">
    <property type="entry name" value="GLYCOSYLTRANSFERASE"/>
    <property type="match status" value="1"/>
</dbReference>
<gene>
    <name evidence="3" type="ORF">FB560_2807</name>
</gene>
<evidence type="ECO:0000256" key="2">
    <source>
        <dbReference type="ARBA" id="ARBA00022679"/>
    </source>
</evidence>
<proteinExistence type="predicted"/>
<dbReference type="Gene3D" id="3.40.50.2000">
    <property type="entry name" value="Glycogen Phosphorylase B"/>
    <property type="match status" value="2"/>
</dbReference>
<dbReference type="EMBL" id="VFOX01000001">
    <property type="protein sequence ID" value="TQL87140.1"/>
    <property type="molecule type" value="Genomic_DNA"/>
</dbReference>
<keyword evidence="4" id="KW-1185">Reference proteome</keyword>
<dbReference type="Pfam" id="PF13692">
    <property type="entry name" value="Glyco_trans_1_4"/>
    <property type="match status" value="1"/>
</dbReference>
<dbReference type="CDD" id="cd03801">
    <property type="entry name" value="GT4_PimA-like"/>
    <property type="match status" value="1"/>
</dbReference>
<sequence>MTMTGPLRVLLAVQPSVSHYRAPFVQALVSQDDIDFELVGRVNRTMGTNGDPVAAADDVLARVGELRRVGVFRALYWDRGLVSRVLRTRATAIVLEGNVYGLSNWIAIAVARMRRRKVVFWGHAWKRPETGGKLRLRKAFYKLADGHLTYGEWAPAFAGSVGLDAGTFVPVFNSIYPSRELMSEAPRERRASREGALSLIYSGRLTARHKVDQAIAAVLAVNAHGHDVRLTIVGDGPERPRADALAHESDRIDLLGAVYDLDRLRELYRSADFAVSPGATGLNVIQALGFGVPVIAAQGDLQSGPEIEAVRDGETGLLYPAAEGTAGLVDTIVALVSLSDDDFASYSAAGKAVVNDRYTAEKHASAVVAALVGLLRA</sequence>
<organism evidence="3 4">
    <name type="scientific">Microbacterium saperdae</name>
    <dbReference type="NCBI Taxonomy" id="69368"/>
    <lineage>
        <taxon>Bacteria</taxon>
        <taxon>Bacillati</taxon>
        <taxon>Actinomycetota</taxon>
        <taxon>Actinomycetes</taxon>
        <taxon>Micrococcales</taxon>
        <taxon>Microbacteriaceae</taxon>
        <taxon>Microbacterium</taxon>
    </lineage>
</organism>
<dbReference type="AlphaFoldDB" id="A0A543BQR0"/>
<protein>
    <submittedName>
        <fullName evidence="3">Glycosyl transferase family 1</fullName>
    </submittedName>
</protein>
<evidence type="ECO:0000256" key="1">
    <source>
        <dbReference type="ARBA" id="ARBA00022676"/>
    </source>
</evidence>
<keyword evidence="2 3" id="KW-0808">Transferase</keyword>
<evidence type="ECO:0000313" key="3">
    <source>
        <dbReference type="EMBL" id="TQL87140.1"/>
    </source>
</evidence>
<dbReference type="Proteomes" id="UP000317209">
    <property type="component" value="Unassembled WGS sequence"/>
</dbReference>
<evidence type="ECO:0000313" key="4">
    <source>
        <dbReference type="Proteomes" id="UP000317209"/>
    </source>
</evidence>
<dbReference type="SUPFAM" id="SSF53756">
    <property type="entry name" value="UDP-Glycosyltransferase/glycogen phosphorylase"/>
    <property type="match status" value="1"/>
</dbReference>
<comment type="caution">
    <text evidence="3">The sequence shown here is derived from an EMBL/GenBank/DDBJ whole genome shotgun (WGS) entry which is preliminary data.</text>
</comment>
<name>A0A543BQR0_9MICO</name>
<reference evidence="3 4" key="1">
    <citation type="submission" date="2019-06" db="EMBL/GenBank/DDBJ databases">
        <title>Sequencing the genomes of 1000 actinobacteria strains.</title>
        <authorList>
            <person name="Klenk H.-P."/>
        </authorList>
    </citation>
    <scope>NUCLEOTIDE SEQUENCE [LARGE SCALE GENOMIC DNA]</scope>
    <source>
        <strain evidence="3 4">DSM 20169</strain>
    </source>
</reference>
<accession>A0A543BQR0</accession>
<keyword evidence="1" id="KW-0328">Glycosyltransferase</keyword>